<accession>A0ABN2CJ56</accession>
<feature type="transmembrane region" description="Helical" evidence="1">
    <location>
        <begin position="345"/>
        <end position="366"/>
    </location>
</feature>
<evidence type="ECO:0000256" key="1">
    <source>
        <dbReference type="SAM" id="Phobius"/>
    </source>
</evidence>
<protein>
    <submittedName>
        <fullName evidence="2">ABC transporter membrane-spanning protein</fullName>
    </submittedName>
</protein>
<feature type="transmembrane region" description="Helical" evidence="1">
    <location>
        <begin position="130"/>
        <end position="153"/>
    </location>
</feature>
<feature type="transmembrane region" description="Helical" evidence="1">
    <location>
        <begin position="159"/>
        <end position="180"/>
    </location>
</feature>
<organism evidence="2 3">
    <name type="scientific">Brevibacterium picturae</name>
    <dbReference type="NCBI Taxonomy" id="260553"/>
    <lineage>
        <taxon>Bacteria</taxon>
        <taxon>Bacillati</taxon>
        <taxon>Actinomycetota</taxon>
        <taxon>Actinomycetes</taxon>
        <taxon>Micrococcales</taxon>
        <taxon>Brevibacteriaceae</taxon>
        <taxon>Brevibacterium</taxon>
    </lineage>
</organism>
<proteinExistence type="predicted"/>
<sequence>MNAFTSTGTLVQHALRRDRVVAPVWIGLLVLTIIGVATQYAQLLPTDVERIDFVAQIGGNAALSAFTGQLYGHGLGNLTMWKIGDISFMLIALMAVLNVIRHTRAEEESGRAELVAAGAVGRLAPLTAGLLETAGISFVIGVVTAAGLTLIGLPIGGAFVFGAGLTSLGCLFAAVAGVAAQLTERARAATGLAAVVLGLAYLIRFVADGSGVLWLRWFSATGWSHLMEPFAGNRWWVAAIPAIACALAVTIASRLASRRDLGAGMLTAGTGPAEAAPTLRGPVALAWRLHRGQLLAWTLAITAFAAAAGAVATSVPNILDRSGEQIQELLRRYAAAPDAGLTDTFIWMILISIGGITALYPLLVTLRLRDEETNGRAELTLSTGVNRTRWALSHLLFAALGPAIMLTAAGFATGLVYGLATSDLVTQLPRVLTAALVLIPPAWTIGSIAMLAVGLLPRFAAGLAWAAFLLTTLFGETLGPVLGIDYWIANQLNPFHHVPKVITGAEFALTPMLVLTVVALAITTAGLAALQRRDLT</sequence>
<feature type="transmembrane region" description="Helical" evidence="1">
    <location>
        <begin position="294"/>
        <end position="315"/>
    </location>
</feature>
<dbReference type="EMBL" id="BAAALY010000018">
    <property type="protein sequence ID" value="GAA1559591.1"/>
    <property type="molecule type" value="Genomic_DNA"/>
</dbReference>
<gene>
    <name evidence="2" type="ORF">GCM10009691_37010</name>
</gene>
<feature type="transmembrane region" description="Helical" evidence="1">
    <location>
        <begin position="20"/>
        <end position="41"/>
    </location>
</feature>
<dbReference type="Proteomes" id="UP001501791">
    <property type="component" value="Unassembled WGS sequence"/>
</dbReference>
<reference evidence="2 3" key="1">
    <citation type="journal article" date="2019" name="Int. J. Syst. Evol. Microbiol.">
        <title>The Global Catalogue of Microorganisms (GCM) 10K type strain sequencing project: providing services to taxonomists for standard genome sequencing and annotation.</title>
        <authorList>
            <consortium name="The Broad Institute Genomics Platform"/>
            <consortium name="The Broad Institute Genome Sequencing Center for Infectious Disease"/>
            <person name="Wu L."/>
            <person name="Ma J."/>
        </authorList>
    </citation>
    <scope>NUCLEOTIDE SEQUENCE [LARGE SCALE GENOMIC DNA]</scope>
    <source>
        <strain evidence="2 3">JCM 13319</strain>
    </source>
</reference>
<keyword evidence="1" id="KW-0812">Transmembrane</keyword>
<feature type="transmembrane region" description="Helical" evidence="1">
    <location>
        <begin position="395"/>
        <end position="420"/>
    </location>
</feature>
<feature type="transmembrane region" description="Helical" evidence="1">
    <location>
        <begin position="78"/>
        <end position="100"/>
    </location>
</feature>
<feature type="transmembrane region" description="Helical" evidence="1">
    <location>
        <begin position="463"/>
        <end position="488"/>
    </location>
</feature>
<comment type="caution">
    <text evidence="2">The sequence shown here is derived from an EMBL/GenBank/DDBJ whole genome shotgun (WGS) entry which is preliminary data.</text>
</comment>
<keyword evidence="1" id="KW-1133">Transmembrane helix</keyword>
<feature type="transmembrane region" description="Helical" evidence="1">
    <location>
        <begin position="432"/>
        <end position="456"/>
    </location>
</feature>
<keyword evidence="1" id="KW-0472">Membrane</keyword>
<feature type="transmembrane region" description="Helical" evidence="1">
    <location>
        <begin position="508"/>
        <end position="530"/>
    </location>
</feature>
<evidence type="ECO:0000313" key="3">
    <source>
        <dbReference type="Proteomes" id="UP001501791"/>
    </source>
</evidence>
<feature type="transmembrane region" description="Helical" evidence="1">
    <location>
        <begin position="192"/>
        <end position="215"/>
    </location>
</feature>
<keyword evidence="3" id="KW-1185">Reference proteome</keyword>
<feature type="transmembrane region" description="Helical" evidence="1">
    <location>
        <begin position="235"/>
        <end position="256"/>
    </location>
</feature>
<evidence type="ECO:0000313" key="2">
    <source>
        <dbReference type="EMBL" id="GAA1559591.1"/>
    </source>
</evidence>
<dbReference type="RefSeq" id="WP_346037165.1">
    <property type="nucleotide sequence ID" value="NZ_BAAALY010000018.1"/>
</dbReference>
<name>A0ABN2CJ56_9MICO</name>